<dbReference type="CDD" id="cd00580">
    <property type="entry name" value="CHMI"/>
    <property type="match status" value="1"/>
</dbReference>
<sequence length="126" mass="13462">MPHFTLEHTTNLPALDAQALLRAANQALFASGQFGAEIDIKSRAIPLEAFAVGTAGDGLRGFIHGKLAILSGRNAEIKRQLSEAVLAAIEAQYSVPDHMDVQISVEIVDLDRAAYAKAAHTRRSAT</sequence>
<dbReference type="Proteomes" id="UP000317365">
    <property type="component" value="Chromosome"/>
</dbReference>
<dbReference type="InterPro" id="IPR014347">
    <property type="entry name" value="Tautomerase/MIF_sf"/>
</dbReference>
<organism evidence="1 2">
    <name type="scientific">Rhodoferax aquaticus</name>
    <dbReference type="NCBI Taxonomy" id="2527691"/>
    <lineage>
        <taxon>Bacteria</taxon>
        <taxon>Pseudomonadati</taxon>
        <taxon>Pseudomonadota</taxon>
        <taxon>Betaproteobacteria</taxon>
        <taxon>Burkholderiales</taxon>
        <taxon>Comamonadaceae</taxon>
        <taxon>Rhodoferax</taxon>
    </lineage>
</organism>
<gene>
    <name evidence="1" type="ORF">EXZ61_13585</name>
</gene>
<dbReference type="EMBL" id="CP036282">
    <property type="protein sequence ID" value="QDL55116.1"/>
    <property type="molecule type" value="Genomic_DNA"/>
</dbReference>
<evidence type="ECO:0000313" key="2">
    <source>
        <dbReference type="Proteomes" id="UP000317365"/>
    </source>
</evidence>
<dbReference type="Gene3D" id="3.30.429.10">
    <property type="entry name" value="Macrophage Migration Inhibitory Factor"/>
    <property type="match status" value="1"/>
</dbReference>
<reference evidence="2" key="1">
    <citation type="submission" date="2019-02" db="EMBL/GenBank/DDBJ databases">
        <title>Complete genome sequence of Rhodoferax sp. Gr-4.</title>
        <authorList>
            <person name="Jin L."/>
        </authorList>
    </citation>
    <scope>NUCLEOTIDE SEQUENCE [LARGE SCALE GENOMIC DNA]</scope>
    <source>
        <strain evidence="2">Gr-4</strain>
    </source>
</reference>
<name>A0A515ER21_9BURK</name>
<dbReference type="PANTHER" id="PTHR37950:SF1">
    <property type="entry name" value="4-HYDROXYPHENYLACETATE CATABOLISM PROTEIN"/>
    <property type="match status" value="1"/>
</dbReference>
<protein>
    <submittedName>
        <fullName evidence="1">5-carboxymethyl-2-hydroxymuconate Delta-isomerase</fullName>
    </submittedName>
</protein>
<keyword evidence="2" id="KW-1185">Reference proteome</keyword>
<dbReference type="SUPFAM" id="SSF55331">
    <property type="entry name" value="Tautomerase/MIF"/>
    <property type="match status" value="1"/>
</dbReference>
<proteinExistence type="predicted"/>
<dbReference type="GO" id="GO:0008704">
    <property type="term" value="F:5-carboxymethyl-2-hydroxymuconate delta-isomerase activity"/>
    <property type="evidence" value="ECO:0007669"/>
    <property type="project" value="InterPro"/>
</dbReference>
<reference evidence="2" key="2">
    <citation type="journal article" date="2020" name="Int. J. Syst. Evol. Microbiol.">
        <title>Genomic insights into a novel species Rhodoferax aquaticus sp. nov., isolated from freshwater.</title>
        <authorList>
            <person name="Li T."/>
            <person name="Zhuo Y."/>
            <person name="Jin C.Z."/>
            <person name="Wu X."/>
            <person name="Ko S.R."/>
            <person name="Jin F.J."/>
            <person name="Ahn C.Y."/>
            <person name="Oh H.M."/>
            <person name="Lee H.G."/>
            <person name="Jin L."/>
        </authorList>
    </citation>
    <scope>NUCLEOTIDE SEQUENCE [LARGE SCALE GENOMIC DNA]</scope>
    <source>
        <strain evidence="2">Gr-4</strain>
    </source>
</reference>
<dbReference type="RefSeq" id="WP_142812276.1">
    <property type="nucleotide sequence ID" value="NZ_CP036282.1"/>
</dbReference>
<dbReference type="PANTHER" id="PTHR37950">
    <property type="entry name" value="4-HYDROXYPHENYLACETATE CATABOLISM PROTEIN"/>
    <property type="match status" value="1"/>
</dbReference>
<dbReference type="Pfam" id="PF02962">
    <property type="entry name" value="CHMI"/>
    <property type="match status" value="1"/>
</dbReference>
<accession>A0A515ER21</accession>
<dbReference type="KEGG" id="rhg:EXZ61_13585"/>
<dbReference type="AlphaFoldDB" id="A0A515ER21"/>
<evidence type="ECO:0000313" key="1">
    <source>
        <dbReference type="EMBL" id="QDL55116.1"/>
    </source>
</evidence>
<dbReference type="InterPro" id="IPR004220">
    <property type="entry name" value="5-COMe_2-OHmuconate_Isoase"/>
</dbReference>